<evidence type="ECO:0000256" key="3">
    <source>
        <dbReference type="ARBA" id="ARBA00022771"/>
    </source>
</evidence>
<feature type="domain" description="RRM" evidence="10">
    <location>
        <begin position="214"/>
        <end position="293"/>
    </location>
</feature>
<dbReference type="GO" id="GO:0003723">
    <property type="term" value="F:RNA binding"/>
    <property type="evidence" value="ECO:0007669"/>
    <property type="project" value="UniProtKB-UniRule"/>
</dbReference>
<dbReference type="OrthoDB" id="75923at2759"/>
<keyword evidence="3 7" id="KW-0863">Zinc-finger</keyword>
<dbReference type="KEGG" id="bany:112058249"/>
<evidence type="ECO:0000256" key="2">
    <source>
        <dbReference type="ARBA" id="ARBA00022737"/>
    </source>
</evidence>
<reference evidence="13" key="1">
    <citation type="submission" date="2025-08" db="UniProtKB">
        <authorList>
            <consortium name="RefSeq"/>
        </authorList>
    </citation>
    <scope>IDENTIFICATION</scope>
</reference>
<dbReference type="PRINTS" id="PR01848">
    <property type="entry name" value="U2AUXFACTOR"/>
</dbReference>
<evidence type="ECO:0000256" key="1">
    <source>
        <dbReference type="ARBA" id="ARBA00022723"/>
    </source>
</evidence>
<dbReference type="InterPro" id="IPR012677">
    <property type="entry name" value="Nucleotide-bd_a/b_plait_sf"/>
</dbReference>
<dbReference type="InterPro" id="IPR009145">
    <property type="entry name" value="U2AF_small"/>
</dbReference>
<dbReference type="PROSITE" id="PS50103">
    <property type="entry name" value="ZF_C3H1"/>
    <property type="match status" value="2"/>
</dbReference>
<dbReference type="InterPro" id="IPR000504">
    <property type="entry name" value="RRM_dom"/>
</dbReference>
<keyword evidence="13" id="KW-0687">Ribonucleoprotein</keyword>
<feature type="compositionally biased region" description="Basic residues" evidence="9">
    <location>
        <begin position="375"/>
        <end position="397"/>
    </location>
</feature>
<feature type="region of interest" description="Disordered" evidence="9">
    <location>
        <begin position="331"/>
        <end position="397"/>
    </location>
</feature>
<keyword evidence="12" id="KW-1185">Reference proteome</keyword>
<evidence type="ECO:0000256" key="7">
    <source>
        <dbReference type="PROSITE-ProRule" id="PRU00723"/>
    </source>
</evidence>
<dbReference type="Gene3D" id="2.30.30.1190">
    <property type="match status" value="1"/>
</dbReference>
<organism evidence="12 13">
    <name type="scientific">Bicyclus anynana</name>
    <name type="common">Squinting bush brown butterfly</name>
    <dbReference type="NCBI Taxonomy" id="110368"/>
    <lineage>
        <taxon>Eukaryota</taxon>
        <taxon>Metazoa</taxon>
        <taxon>Ecdysozoa</taxon>
        <taxon>Arthropoda</taxon>
        <taxon>Hexapoda</taxon>
        <taxon>Insecta</taxon>
        <taxon>Pterygota</taxon>
        <taxon>Neoptera</taxon>
        <taxon>Endopterygota</taxon>
        <taxon>Lepidoptera</taxon>
        <taxon>Glossata</taxon>
        <taxon>Ditrysia</taxon>
        <taxon>Papilionoidea</taxon>
        <taxon>Nymphalidae</taxon>
        <taxon>Satyrinae</taxon>
        <taxon>Satyrini</taxon>
        <taxon>Mycalesina</taxon>
        <taxon>Bicyclus</taxon>
    </lineage>
</organism>
<keyword evidence="4 7" id="KW-0862">Zinc</keyword>
<dbReference type="PROSITE" id="PS50102">
    <property type="entry name" value="RRM"/>
    <property type="match status" value="1"/>
</dbReference>
<dbReference type="Proteomes" id="UP001652582">
    <property type="component" value="Chromosome 3"/>
</dbReference>
<dbReference type="GeneID" id="112058249"/>
<feature type="domain" description="C3H1-type" evidence="11">
    <location>
        <begin position="160"/>
        <end position="183"/>
    </location>
</feature>
<protein>
    <submittedName>
        <fullName evidence="13">U2 small nuclear ribonucleoprotein auxiliary factor 35 kDa subunit-related protein 2</fullName>
    </submittedName>
</protein>
<keyword evidence="2" id="KW-0677">Repeat</keyword>
<evidence type="ECO:0000259" key="11">
    <source>
        <dbReference type="PROSITE" id="PS50103"/>
    </source>
</evidence>
<feature type="coiled-coil region" evidence="8">
    <location>
        <begin position="91"/>
        <end position="128"/>
    </location>
</feature>
<dbReference type="SMART" id="SM00361">
    <property type="entry name" value="RRM_1"/>
    <property type="match status" value="1"/>
</dbReference>
<dbReference type="GO" id="GO:0089701">
    <property type="term" value="C:U2AF complex"/>
    <property type="evidence" value="ECO:0007669"/>
    <property type="project" value="InterPro"/>
</dbReference>
<name>A0A6J1PA49_BICAN</name>
<feature type="zinc finger region" description="C3H1-type" evidence="7">
    <location>
        <begin position="295"/>
        <end position="322"/>
    </location>
</feature>
<proteinExistence type="predicted"/>
<evidence type="ECO:0000256" key="9">
    <source>
        <dbReference type="SAM" id="MobiDB-lite"/>
    </source>
</evidence>
<keyword evidence="1 7" id="KW-0479">Metal-binding</keyword>
<dbReference type="RefSeq" id="XP_023954722.2">
    <property type="nucleotide sequence ID" value="XM_024098954.2"/>
</dbReference>
<evidence type="ECO:0000313" key="13">
    <source>
        <dbReference type="RefSeq" id="XP_023954722.2"/>
    </source>
</evidence>
<dbReference type="InterPro" id="IPR035979">
    <property type="entry name" value="RBD_domain_sf"/>
</dbReference>
<evidence type="ECO:0000256" key="8">
    <source>
        <dbReference type="SAM" id="Coils"/>
    </source>
</evidence>
<dbReference type="SMART" id="SM00356">
    <property type="entry name" value="ZnF_C3H1"/>
    <property type="match status" value="2"/>
</dbReference>
<dbReference type="GO" id="GO:0008270">
    <property type="term" value="F:zinc ion binding"/>
    <property type="evidence" value="ECO:0007669"/>
    <property type="project" value="UniProtKB-KW"/>
</dbReference>
<dbReference type="Gene3D" id="3.30.70.330">
    <property type="match status" value="1"/>
</dbReference>
<evidence type="ECO:0000313" key="12">
    <source>
        <dbReference type="Proteomes" id="UP001652582"/>
    </source>
</evidence>
<dbReference type="AlphaFoldDB" id="A0A6J1PA49"/>
<dbReference type="SMART" id="SM00360">
    <property type="entry name" value="RRM"/>
    <property type="match status" value="1"/>
</dbReference>
<dbReference type="Pfam" id="PF00642">
    <property type="entry name" value="zf-CCCH"/>
    <property type="match status" value="1"/>
</dbReference>
<evidence type="ECO:0000256" key="4">
    <source>
        <dbReference type="ARBA" id="ARBA00022833"/>
    </source>
</evidence>
<evidence type="ECO:0000259" key="10">
    <source>
        <dbReference type="PROSITE" id="PS50102"/>
    </source>
</evidence>
<dbReference type="GO" id="GO:1990904">
    <property type="term" value="C:ribonucleoprotein complex"/>
    <property type="evidence" value="ECO:0007669"/>
    <property type="project" value="UniProtKB-KW"/>
</dbReference>
<dbReference type="SUPFAM" id="SSF54928">
    <property type="entry name" value="RNA-binding domain, RBD"/>
    <property type="match status" value="1"/>
</dbReference>
<dbReference type="Pfam" id="PF00076">
    <property type="entry name" value="RRM_1"/>
    <property type="match status" value="1"/>
</dbReference>
<dbReference type="InterPro" id="IPR000571">
    <property type="entry name" value="Znf_CCCH"/>
</dbReference>
<gene>
    <name evidence="13" type="primary">LOC112058249</name>
</gene>
<dbReference type="InterPro" id="IPR003954">
    <property type="entry name" value="RRM_euk-type"/>
</dbReference>
<dbReference type="GO" id="GO:0000398">
    <property type="term" value="P:mRNA splicing, via spliceosome"/>
    <property type="evidence" value="ECO:0007669"/>
    <property type="project" value="InterPro"/>
</dbReference>
<dbReference type="PANTHER" id="PTHR12620">
    <property type="entry name" value="U2 SNRNP AUXILIARY FACTOR, SMALL SUBUNIT"/>
    <property type="match status" value="1"/>
</dbReference>
<keyword evidence="5 6" id="KW-0694">RNA-binding</keyword>
<keyword evidence="8" id="KW-0175">Coiled coil</keyword>
<sequence>MGKHKEWRKIVKRERRRKVRTQKAKERDFKLFNSDDQELLKEQELLELYEIEEIEKQNNIENEKWLQAEVIAMEQWKKIVMKREMLRQKHIEQQAKLKLEWEMEKEKLEKEKERLKKIEEENRQRQETFMNNLEKFINGDSSKLPEELAVLYETKPECDVCPFFVKTGCCRFGDECSRNHKYPGISKVLLAENMFGHFGLENANSNEYDTDIMLEYEDSDTYKDFKNFFYDILPEFQKFGKVVQLKVCNNFEKHLRGNTYIEYADIHSAVAAYRALHTRWYGGKQLSLQFCQIMSWNNAICGLQSRRRCPKGRTCNFLHVFRNPMKLSYDETRQTERKERTPRSWRWSESPERTPKNVSPKRSSPKRTDRDKERYYRHRDRRRHEHSHHSRSRRERF</sequence>
<evidence type="ECO:0000256" key="6">
    <source>
        <dbReference type="PROSITE-ProRule" id="PRU00176"/>
    </source>
</evidence>
<accession>A0A6J1PA49</accession>
<evidence type="ECO:0000256" key="5">
    <source>
        <dbReference type="ARBA" id="ARBA00022884"/>
    </source>
</evidence>
<feature type="zinc finger region" description="C3H1-type" evidence="7">
    <location>
        <begin position="160"/>
        <end position="183"/>
    </location>
</feature>
<feature type="domain" description="C3H1-type" evidence="11">
    <location>
        <begin position="295"/>
        <end position="322"/>
    </location>
</feature>
<feature type="compositionally biased region" description="Basic and acidic residues" evidence="9">
    <location>
        <begin position="331"/>
        <end position="342"/>
    </location>
</feature>